<evidence type="ECO:0000256" key="19">
    <source>
        <dbReference type="ARBA" id="ARBA00023157"/>
    </source>
</evidence>
<evidence type="ECO:0000256" key="23">
    <source>
        <dbReference type="ARBA" id="ARBA00023319"/>
    </source>
</evidence>
<evidence type="ECO:0000256" key="3">
    <source>
        <dbReference type="ARBA" id="ARBA00004484"/>
    </source>
</evidence>
<evidence type="ECO:0000256" key="8">
    <source>
        <dbReference type="ARBA" id="ARBA00022475"/>
    </source>
</evidence>
<comment type="catalytic activity">
    <reaction evidence="27">
        <text>O-phospho-L-tyrosyl-[protein] + H2O = L-tyrosyl-[protein] + phosphate</text>
        <dbReference type="Rhea" id="RHEA:10684"/>
        <dbReference type="Rhea" id="RHEA-COMP:10136"/>
        <dbReference type="Rhea" id="RHEA-COMP:20101"/>
        <dbReference type="ChEBI" id="CHEBI:15377"/>
        <dbReference type="ChEBI" id="CHEBI:43474"/>
        <dbReference type="ChEBI" id="CHEBI:46858"/>
        <dbReference type="ChEBI" id="CHEBI:61978"/>
        <dbReference type="EC" id="3.1.3.48"/>
    </reaction>
</comment>
<sequence>KEPKDQIGVSGGVASFVCQATGDPRPRVTWNKKGKKVNSQRFETIEFDESSGAVLRIQPLRTPRDENVYECVAQNSVGEITVHAKLTVLREDQLPPGFPNIDMGPQLKVVERTRTATMLCAASGNPDPEITWFKDFLPVDPSASHGRIKQLRSGALQIESSEETDQGKYECVATNSAGVRYSSPANLYVRVRRVAPRFSILPMSHEIMPGGNVNITCVAVGSPMPYVKWMQGAEDLTPEDDMPVGRNVLELTDVKDSANYTCVAMSSLGVIEAVAQITVKSLPKAPGTPVVTENTATSITITWDSGNPDPVSYYVIEYKSKSQDGPYQIKEDITTTRYSIGGLSPNSEYEIWVSAVNSIGQGPPSESVVTRTGEQAPASAPRNVQARMLSASTMIVQWEEPVEPNGLIRGYRVYYTMEPEHPVGNWQKHNVDDSLLTTVGSLLEDETYTVRVLAFTSVGDGPLSDPIQVKTQQGVPGQPMNLRAEAKSETSIGLSWSPPRQESIIKYELLFREGDRGREVGRTFDPATAFVVDDLKPNTEYAFRLAARSPQGLGAFTAPVRQRTLPSISPKNFKVKMIMKTSVLLSWEFPDNYNSPTPYKIQYNGLTLDVDGRTTKKLITHLKPHTFYNFVLTNRGSSLGGLQQTVTAWTAFNMLSGKPGVSPKPDPDGYIFVYLPDGQSPVPVQNYFIVMVPLRKSRGGQFLTPLGSPEDMDLEELIQDISRLQRRSLRHSRQLEVPRPYIAARFSVLPQVFRPGDQKQYGGFDNRGLEPGHRYVLFVLAVLQKSEPTFAASPFSDPFQLDNPDPQPIVDGEEGLIWVIGPVLAVVFIICIVIAILLYKNKRKDSEPRTKCLLNNADLAPHHPKDPVEMRRINFQTPGMLSHPPIPIADMAEHTERLKANDSLKLSQEYESIDPGQQFTWEHSNLEVNKPKNRYANVIAYDHSRVILQPIEGIVGSDYINANYVDGYRRQNAYIATQGPLPETFGDFWRMVWEQRSATIVMMTRLEEKSRIKCDQYWPNRGTETYGFIQVTLLDTIELATFCVRTFSLHKVGSGREARGPPVPVHGVYPTPFLAFLRRVKTCNPPDAGPIVVHCSAGVGRTGCFIVIDAMLERIKPEKTVDVYGHVTLMRSQRNYMVQTEDQYSFIHEALLEAVGCGNTEVPARSLYSYIQKLAQVEPGEHVTGMELEFKRLANSKAHTSRFISANLPCNKFKNRLVNIMPYESTRVCLQPIRGVEGSDYINASFIDGYRQQKAYIATQGPLAETTEDFWRMLWENNSTIVVMLTKLREMGREKCHQYWPAERSARYQYFVVDPMAEYNMPQYILREFKVTDARDGQSRTVRQFQFTDWPEQGVPKSGEGFIDFIGQVHKTKEQFGQDGPISVHCSAGVGRTGVFITLSIVLGRMRYEGVVDIFQTVKMLRTQRPAMVQTE</sequence>
<feature type="domain" description="Tyrosine specific protein phosphatases" evidence="31">
    <location>
        <begin position="1074"/>
        <end position="1145"/>
    </location>
</feature>
<dbReference type="InterPro" id="IPR000242">
    <property type="entry name" value="PTP_cat"/>
</dbReference>
<evidence type="ECO:0000256" key="5">
    <source>
        <dbReference type="ARBA" id="ARBA00004624"/>
    </source>
</evidence>
<feature type="domain" description="Fibronectin type-III" evidence="33">
    <location>
        <begin position="478"/>
        <end position="567"/>
    </location>
</feature>
<dbReference type="InterPro" id="IPR003599">
    <property type="entry name" value="Ig_sub"/>
</dbReference>
<dbReference type="PROSITE" id="PS50853">
    <property type="entry name" value="FN3"/>
    <property type="match status" value="4"/>
</dbReference>
<dbReference type="PROSITE" id="PS50056">
    <property type="entry name" value="TYR_PHOSPHATASE_2"/>
    <property type="match status" value="2"/>
</dbReference>
<keyword evidence="8" id="KW-1003">Cell membrane</keyword>
<evidence type="ECO:0000256" key="22">
    <source>
        <dbReference type="ARBA" id="ARBA00023273"/>
    </source>
</evidence>
<organism evidence="34 35">
    <name type="scientific">Cavia porcellus</name>
    <name type="common">Guinea pig</name>
    <dbReference type="NCBI Taxonomy" id="10141"/>
    <lineage>
        <taxon>Eukaryota</taxon>
        <taxon>Metazoa</taxon>
        <taxon>Chordata</taxon>
        <taxon>Craniata</taxon>
        <taxon>Vertebrata</taxon>
        <taxon>Euteleostomi</taxon>
        <taxon>Mammalia</taxon>
        <taxon>Eutheria</taxon>
        <taxon>Euarchontoglires</taxon>
        <taxon>Glires</taxon>
        <taxon>Rodentia</taxon>
        <taxon>Hystricomorpha</taxon>
        <taxon>Caviidae</taxon>
        <taxon>Cavia</taxon>
    </lineage>
</organism>
<dbReference type="InterPro" id="IPR007110">
    <property type="entry name" value="Ig-like_dom"/>
</dbReference>
<evidence type="ECO:0000256" key="1">
    <source>
        <dbReference type="ARBA" id="ARBA00004251"/>
    </source>
</evidence>
<keyword evidence="20" id="KW-0675">Receptor</keyword>
<dbReference type="InterPro" id="IPR013098">
    <property type="entry name" value="Ig_I-set"/>
</dbReference>
<dbReference type="Pfam" id="PF00102">
    <property type="entry name" value="Y_phosphatase"/>
    <property type="match status" value="2"/>
</dbReference>
<reference evidence="35" key="1">
    <citation type="journal article" date="2011" name="Nature">
        <title>A high-resolution map of human evolutionary constraint using 29 mammals.</title>
        <authorList>
            <person name="Lindblad-Toh K."/>
            <person name="Garber M."/>
            <person name="Zuk O."/>
            <person name="Lin M.F."/>
            <person name="Parker B.J."/>
            <person name="Washietl S."/>
            <person name="Kheradpour P."/>
            <person name="Ernst J."/>
            <person name="Jordan G."/>
            <person name="Mauceli E."/>
            <person name="Ward L.D."/>
            <person name="Lowe C.B."/>
            <person name="Holloway A.K."/>
            <person name="Clamp M."/>
            <person name="Gnerre S."/>
            <person name="Alfoldi J."/>
            <person name="Beal K."/>
            <person name="Chang J."/>
            <person name="Clawson H."/>
            <person name="Cuff J."/>
            <person name="Di Palma F."/>
            <person name="Fitzgerald S."/>
            <person name="Flicek P."/>
            <person name="Guttman M."/>
            <person name="Hubisz M.J."/>
            <person name="Jaffe D.B."/>
            <person name="Jungreis I."/>
            <person name="Kent W.J."/>
            <person name="Kostka D."/>
            <person name="Lara M."/>
            <person name="Martins A.L."/>
            <person name="Massingham T."/>
            <person name="Moltke I."/>
            <person name="Raney B.J."/>
            <person name="Rasmussen M.D."/>
            <person name="Robinson J."/>
            <person name="Stark A."/>
            <person name="Vilella A.J."/>
            <person name="Wen J."/>
            <person name="Xie X."/>
            <person name="Zody M.C."/>
            <person name="Baldwin J."/>
            <person name="Bloom T."/>
            <person name="Chin C.W."/>
            <person name="Heiman D."/>
            <person name="Nicol R."/>
            <person name="Nusbaum C."/>
            <person name="Young S."/>
            <person name="Wilkinson J."/>
            <person name="Worley K.C."/>
            <person name="Kovar C.L."/>
            <person name="Muzny D.M."/>
            <person name="Gibbs R.A."/>
            <person name="Cree A."/>
            <person name="Dihn H.H."/>
            <person name="Fowler G."/>
            <person name="Jhangiani S."/>
            <person name="Joshi V."/>
            <person name="Lee S."/>
            <person name="Lewis L.R."/>
            <person name="Nazareth L.V."/>
            <person name="Okwuonu G."/>
            <person name="Santibanez J."/>
            <person name="Warren W.C."/>
            <person name="Mardis E.R."/>
            <person name="Weinstock G.M."/>
            <person name="Wilson R.K."/>
            <person name="Delehaunty K."/>
            <person name="Dooling D."/>
            <person name="Fronik C."/>
            <person name="Fulton L."/>
            <person name="Fulton B."/>
            <person name="Graves T."/>
            <person name="Minx P."/>
            <person name="Sodergren E."/>
            <person name="Birney E."/>
            <person name="Margulies E.H."/>
            <person name="Herrero J."/>
            <person name="Green E.D."/>
            <person name="Haussler D."/>
            <person name="Siepel A."/>
            <person name="Goldman N."/>
            <person name="Pollard K.S."/>
            <person name="Pedersen J.S."/>
            <person name="Lander E.S."/>
            <person name="Kellis M."/>
        </authorList>
    </citation>
    <scope>NUCLEOTIDE SEQUENCE [LARGE SCALE GENOMIC DNA]</scope>
    <source>
        <strain evidence="35">2N</strain>
    </source>
</reference>
<feature type="domain" description="Ig-like" evidence="32">
    <location>
        <begin position="196"/>
        <end position="278"/>
    </location>
</feature>
<keyword evidence="12" id="KW-0732">Signal</keyword>
<dbReference type="InterPro" id="IPR036179">
    <property type="entry name" value="Ig-like_dom_sf"/>
</dbReference>
<evidence type="ECO:0000256" key="12">
    <source>
        <dbReference type="ARBA" id="ARBA00022729"/>
    </source>
</evidence>
<dbReference type="FunFam" id="2.60.40.10:FF:000015">
    <property type="entry name" value="receptor-type tyrosine-protein phosphatase delta isoform X2"/>
    <property type="match status" value="1"/>
</dbReference>
<evidence type="ECO:0000256" key="13">
    <source>
        <dbReference type="ARBA" id="ARBA00022737"/>
    </source>
</evidence>
<dbReference type="EC" id="3.1.3.48" evidence="7"/>
<dbReference type="InterPro" id="IPR036116">
    <property type="entry name" value="FN3_sf"/>
</dbReference>
<evidence type="ECO:0000256" key="7">
    <source>
        <dbReference type="ARBA" id="ARBA00013064"/>
    </source>
</evidence>
<dbReference type="InterPro" id="IPR016130">
    <property type="entry name" value="Tyr_Pase_AS"/>
</dbReference>
<keyword evidence="22" id="KW-0966">Cell projection</keyword>
<dbReference type="Gene3D" id="3.90.190.10">
    <property type="entry name" value="Protein tyrosine phosphatase superfamily"/>
    <property type="match status" value="2"/>
</dbReference>
<dbReference type="Bgee" id="ENSCPOG00000012918">
    <property type="expression patterns" value="Expressed in frontal cortex and 13 other cell types or tissues"/>
</dbReference>
<feature type="domain" description="Fibronectin type-III" evidence="33">
    <location>
        <begin position="569"/>
        <end position="653"/>
    </location>
</feature>
<evidence type="ECO:0000259" key="32">
    <source>
        <dbReference type="PROSITE" id="PS50835"/>
    </source>
</evidence>
<feature type="domain" description="Tyrosine specific protein phosphatases" evidence="31">
    <location>
        <begin position="1363"/>
        <end position="1432"/>
    </location>
</feature>
<keyword evidence="10" id="KW-0358">Heparin-binding</keyword>
<dbReference type="PROSITE" id="PS50055">
    <property type="entry name" value="TYR_PHOSPHATASE_PTP"/>
    <property type="match status" value="2"/>
</dbReference>
<evidence type="ECO:0000259" key="33">
    <source>
        <dbReference type="PROSITE" id="PS50853"/>
    </source>
</evidence>
<reference evidence="34" key="2">
    <citation type="submission" date="2025-08" db="UniProtKB">
        <authorList>
            <consortium name="Ensembl"/>
        </authorList>
    </citation>
    <scope>IDENTIFICATION</scope>
    <source>
        <strain evidence="34">2N</strain>
    </source>
</reference>
<evidence type="ECO:0000259" key="30">
    <source>
        <dbReference type="PROSITE" id="PS50055"/>
    </source>
</evidence>
<feature type="transmembrane region" description="Helical" evidence="29">
    <location>
        <begin position="816"/>
        <end position="839"/>
    </location>
</feature>
<reference evidence="34" key="3">
    <citation type="submission" date="2025-09" db="UniProtKB">
        <authorList>
            <consortium name="Ensembl"/>
        </authorList>
    </citation>
    <scope>IDENTIFICATION</scope>
    <source>
        <strain evidence="34">2N</strain>
    </source>
</reference>
<evidence type="ECO:0000313" key="34">
    <source>
        <dbReference type="Ensembl" id="ENSCPOP00000031917.1"/>
    </source>
</evidence>
<keyword evidence="13" id="KW-0677">Repeat</keyword>
<dbReference type="InterPro" id="IPR050713">
    <property type="entry name" value="RTP_Phos/Ushers"/>
</dbReference>
<evidence type="ECO:0000256" key="2">
    <source>
        <dbReference type="ARBA" id="ARBA00004432"/>
    </source>
</evidence>
<feature type="domain" description="Tyrosine-protein phosphatase" evidence="30">
    <location>
        <begin position="906"/>
        <end position="1154"/>
    </location>
</feature>
<dbReference type="CDD" id="cd05739">
    <property type="entry name" value="IgI_3_RPTP_IIa_LAR_like"/>
    <property type="match status" value="1"/>
</dbReference>
<dbReference type="Proteomes" id="UP000005447">
    <property type="component" value="Unassembled WGS sequence"/>
</dbReference>
<dbReference type="GO" id="GO:0004725">
    <property type="term" value="F:protein tyrosine phosphatase activity"/>
    <property type="evidence" value="ECO:0007669"/>
    <property type="project" value="UniProtKB-EC"/>
</dbReference>
<dbReference type="Pfam" id="PF13927">
    <property type="entry name" value="Ig_3"/>
    <property type="match status" value="1"/>
</dbReference>
<dbReference type="SMART" id="SM00408">
    <property type="entry name" value="IGc2"/>
    <property type="match status" value="3"/>
</dbReference>
<dbReference type="SUPFAM" id="SSF49265">
    <property type="entry name" value="Fibronectin type III"/>
    <property type="match status" value="2"/>
</dbReference>
<keyword evidence="23" id="KW-0393">Immunoglobulin domain</keyword>
<dbReference type="SMART" id="SM00409">
    <property type="entry name" value="IG"/>
    <property type="match status" value="3"/>
</dbReference>
<evidence type="ECO:0000256" key="15">
    <source>
        <dbReference type="ARBA" id="ARBA00022912"/>
    </source>
</evidence>
<feature type="domain" description="Ig-like" evidence="32">
    <location>
        <begin position="99"/>
        <end position="188"/>
    </location>
</feature>
<protein>
    <recommendedName>
        <fullName evidence="28">Receptor-type tyrosine-protein phosphatase S</fullName>
        <ecNumber evidence="7">3.1.3.48</ecNumber>
    </recommendedName>
</protein>
<dbReference type="GeneTree" id="ENSGT00940000153617"/>
<comment type="similarity">
    <text evidence="6">Belongs to the protein-tyrosine phosphatase family. Receptor class 2A subfamily.</text>
</comment>
<name>A0A286Y2Z5_CAVPO</name>
<dbReference type="FunFam" id="2.60.40.10:FF:000010">
    <property type="entry name" value="receptor-type tyrosine-protein phosphatase delta isoform X1"/>
    <property type="match status" value="1"/>
</dbReference>
<keyword evidence="16 29" id="KW-1133">Transmembrane helix</keyword>
<dbReference type="GO" id="GO:0099151">
    <property type="term" value="P:regulation of postsynaptic density assembly"/>
    <property type="evidence" value="ECO:0007669"/>
    <property type="project" value="UniProtKB-ARBA"/>
</dbReference>
<keyword evidence="14" id="KW-0378">Hydrolase</keyword>
<dbReference type="GO" id="GO:0005886">
    <property type="term" value="C:plasma membrane"/>
    <property type="evidence" value="ECO:0007669"/>
    <property type="project" value="UniProtKB-SubCell"/>
</dbReference>
<dbReference type="VEuPathDB" id="HostDB:ENSCPOG00000012918"/>
<evidence type="ECO:0000256" key="29">
    <source>
        <dbReference type="SAM" id="Phobius"/>
    </source>
</evidence>
<keyword evidence="21" id="KW-0325">Glycoprotein</keyword>
<dbReference type="EMBL" id="AAKN02058168">
    <property type="status" value="NOT_ANNOTATED_CDS"/>
    <property type="molecule type" value="Genomic_DNA"/>
</dbReference>
<keyword evidence="24" id="KW-0968">Cytoplasmic vesicle</keyword>
<evidence type="ECO:0000256" key="16">
    <source>
        <dbReference type="ARBA" id="ARBA00022989"/>
    </source>
</evidence>
<feature type="domain" description="Fibronectin type-III" evidence="33">
    <location>
        <begin position="285"/>
        <end position="375"/>
    </location>
</feature>
<evidence type="ECO:0000256" key="6">
    <source>
        <dbReference type="ARBA" id="ARBA00010504"/>
    </source>
</evidence>
<dbReference type="SUPFAM" id="SSF48726">
    <property type="entry name" value="Immunoglobulin"/>
    <property type="match status" value="3"/>
</dbReference>
<comment type="subcellular location">
    <subcellularLocation>
        <location evidence="1">Cell membrane</location>
        <topology evidence="1">Single-pass type I membrane protein</topology>
    </subcellularLocation>
    <subcellularLocation>
        <location evidence="4">Cell projection</location>
        <location evidence="4">Axon</location>
    </subcellularLocation>
    <subcellularLocation>
        <location evidence="5">Cell projection</location>
        <location evidence="5">Growth cone</location>
    </subcellularLocation>
    <subcellularLocation>
        <location evidence="2">Cytoplasmic vesicle</location>
        <location evidence="2">Secretory vesicle</location>
        <location evidence="2">Synaptic vesicle membrane</location>
    </subcellularLocation>
    <subcellularLocation>
        <location evidence="3">Perikaryon</location>
    </subcellularLocation>
    <subcellularLocation>
        <location evidence="26">Postsynaptic density</location>
    </subcellularLocation>
    <subcellularLocation>
        <location evidence="25">Synapse</location>
        <location evidence="25">Synaptosome</location>
    </subcellularLocation>
</comment>
<evidence type="ECO:0000256" key="18">
    <source>
        <dbReference type="ARBA" id="ARBA00023136"/>
    </source>
</evidence>
<evidence type="ECO:0000259" key="31">
    <source>
        <dbReference type="PROSITE" id="PS50056"/>
    </source>
</evidence>
<dbReference type="FunFam" id="2.60.40.10:FF:000068">
    <property type="entry name" value="receptor-type tyrosine-protein phosphatase delta isoform X1"/>
    <property type="match status" value="1"/>
</dbReference>
<keyword evidence="11 29" id="KW-0812">Transmembrane</keyword>
<dbReference type="FunFam" id="2.60.40.10:FF:000023">
    <property type="entry name" value="receptor-type tyrosine-protein phosphatase delta isoform X2"/>
    <property type="match status" value="1"/>
</dbReference>
<keyword evidence="18 29" id="KW-0472">Membrane</keyword>
<accession>A0A286Y2Z5</accession>
<dbReference type="SMART" id="SM00194">
    <property type="entry name" value="PTPc"/>
    <property type="match status" value="2"/>
</dbReference>
<keyword evidence="19" id="KW-1015">Disulfide bond</keyword>
<dbReference type="SUPFAM" id="SSF52799">
    <property type="entry name" value="(Phosphotyrosine protein) phosphatases II"/>
    <property type="match status" value="2"/>
</dbReference>
<evidence type="ECO:0000313" key="35">
    <source>
        <dbReference type="Proteomes" id="UP000005447"/>
    </source>
</evidence>
<evidence type="ECO:0000256" key="25">
    <source>
        <dbReference type="ARBA" id="ARBA00034102"/>
    </source>
</evidence>
<dbReference type="GO" id="GO:0043204">
    <property type="term" value="C:perikaryon"/>
    <property type="evidence" value="ECO:0007669"/>
    <property type="project" value="UniProtKB-SubCell"/>
</dbReference>
<evidence type="ECO:0000256" key="9">
    <source>
        <dbReference type="ARBA" id="ARBA00022599"/>
    </source>
</evidence>
<dbReference type="Pfam" id="PF00041">
    <property type="entry name" value="fn3"/>
    <property type="match status" value="4"/>
</dbReference>
<dbReference type="Gene3D" id="2.60.40.10">
    <property type="entry name" value="Immunoglobulins"/>
    <property type="match status" value="7"/>
</dbReference>
<dbReference type="InterPro" id="IPR000387">
    <property type="entry name" value="Tyr_Pase_dom"/>
</dbReference>
<dbReference type="EMBL" id="AAKN02058167">
    <property type="status" value="NOT_ANNOTATED_CDS"/>
    <property type="molecule type" value="Genomic_DNA"/>
</dbReference>
<dbReference type="FunFam" id="3.90.190.10:FF:000001">
    <property type="entry name" value="Receptor-type tyrosine-protein phosphatase F isoform A"/>
    <property type="match status" value="1"/>
</dbReference>
<dbReference type="InterPro" id="IPR003595">
    <property type="entry name" value="Tyr_Pase_cat"/>
</dbReference>
<dbReference type="PANTHER" id="PTHR46957:SF6">
    <property type="entry name" value="PROTEIN-TYROSINE-PHOSPHATASE"/>
    <property type="match status" value="1"/>
</dbReference>
<gene>
    <name evidence="34" type="primary">PTPRS</name>
</gene>
<evidence type="ECO:0000256" key="4">
    <source>
        <dbReference type="ARBA" id="ARBA00004489"/>
    </source>
</evidence>
<evidence type="ECO:0000256" key="17">
    <source>
        <dbReference type="ARBA" id="ARBA00023018"/>
    </source>
</evidence>
<keyword evidence="15" id="KW-0904">Protein phosphatase</keyword>
<dbReference type="PROSITE" id="PS50835">
    <property type="entry name" value="IG_LIKE"/>
    <property type="match status" value="3"/>
</dbReference>
<feature type="domain" description="Fibronectin type-III" evidence="33">
    <location>
        <begin position="380"/>
        <end position="474"/>
    </location>
</feature>
<dbReference type="FunFam" id="2.60.40.10:FF:000027">
    <property type="entry name" value="receptor-type tyrosine-protein phosphatase delta isoform X1"/>
    <property type="match status" value="1"/>
</dbReference>
<keyword evidence="17" id="KW-0770">Synapse</keyword>
<dbReference type="GO" id="GO:0030672">
    <property type="term" value="C:synaptic vesicle membrane"/>
    <property type="evidence" value="ECO:0007669"/>
    <property type="project" value="UniProtKB-SubCell"/>
</dbReference>
<dbReference type="PROSITE" id="PS00383">
    <property type="entry name" value="TYR_PHOSPHATASE_1"/>
    <property type="match status" value="2"/>
</dbReference>
<evidence type="ECO:0000256" key="10">
    <source>
        <dbReference type="ARBA" id="ARBA00022674"/>
    </source>
</evidence>
<evidence type="ECO:0000256" key="27">
    <source>
        <dbReference type="ARBA" id="ARBA00051722"/>
    </source>
</evidence>
<dbReference type="InterPro" id="IPR013783">
    <property type="entry name" value="Ig-like_fold"/>
</dbReference>
<keyword evidence="35" id="KW-1185">Reference proteome</keyword>
<dbReference type="GO" id="GO:0014069">
    <property type="term" value="C:postsynaptic density"/>
    <property type="evidence" value="ECO:0007669"/>
    <property type="project" value="UniProtKB-SubCell"/>
</dbReference>
<dbReference type="SMART" id="SM00404">
    <property type="entry name" value="PTPc_motif"/>
    <property type="match status" value="2"/>
</dbReference>
<dbReference type="FunFam" id="3.90.190.10:FF:000002">
    <property type="entry name" value="receptor-type tyrosine-protein phosphatase delta isoform X2"/>
    <property type="match status" value="1"/>
</dbReference>
<evidence type="ECO:0000256" key="21">
    <source>
        <dbReference type="ARBA" id="ARBA00023180"/>
    </source>
</evidence>
<feature type="domain" description="Ig-like" evidence="32">
    <location>
        <begin position="1"/>
        <end position="87"/>
    </location>
</feature>
<evidence type="ECO:0000256" key="28">
    <source>
        <dbReference type="ARBA" id="ARBA00073611"/>
    </source>
</evidence>
<dbReference type="PRINTS" id="PR00700">
    <property type="entry name" value="PRTYPHPHTASE"/>
</dbReference>
<dbReference type="FunFam" id="2.60.40.10:FF:000036">
    <property type="entry name" value="receptor-type tyrosine-protein phosphatase delta isoform X1"/>
    <property type="match status" value="1"/>
</dbReference>
<dbReference type="PANTHER" id="PTHR46957">
    <property type="entry name" value="CYTOKINE RECEPTOR"/>
    <property type="match status" value="1"/>
</dbReference>
<dbReference type="InterPro" id="IPR003961">
    <property type="entry name" value="FN3_dom"/>
</dbReference>
<dbReference type="InterPro" id="IPR003598">
    <property type="entry name" value="Ig_sub2"/>
</dbReference>
<dbReference type="GO" id="GO:0030426">
    <property type="term" value="C:growth cone"/>
    <property type="evidence" value="ECO:0007669"/>
    <property type="project" value="UniProtKB-SubCell"/>
</dbReference>
<dbReference type="GO" id="GO:0008201">
    <property type="term" value="F:heparin binding"/>
    <property type="evidence" value="ECO:0007669"/>
    <property type="project" value="UniProtKB-KW"/>
</dbReference>
<evidence type="ECO:0000256" key="11">
    <source>
        <dbReference type="ARBA" id="ARBA00022692"/>
    </source>
</evidence>
<evidence type="ECO:0000256" key="20">
    <source>
        <dbReference type="ARBA" id="ARBA00023170"/>
    </source>
</evidence>
<dbReference type="Ensembl" id="ENSCPOT00000041485.1">
    <property type="protein sequence ID" value="ENSCPOP00000031917.1"/>
    <property type="gene ID" value="ENSCPOG00000012918.4"/>
</dbReference>
<dbReference type="CDD" id="cd05738">
    <property type="entry name" value="IgI_2_RPTP_IIa_LAR_like"/>
    <property type="match status" value="1"/>
</dbReference>
<proteinExistence type="inferred from homology"/>
<dbReference type="CDD" id="cd00063">
    <property type="entry name" value="FN3"/>
    <property type="match status" value="4"/>
</dbReference>
<feature type="domain" description="Tyrosine-protein phosphatase" evidence="30">
    <location>
        <begin position="1186"/>
        <end position="1432"/>
    </location>
</feature>
<keyword evidence="9" id="KW-0771">Synaptosome</keyword>
<dbReference type="InterPro" id="IPR029021">
    <property type="entry name" value="Prot-tyrosine_phosphatase-like"/>
</dbReference>
<evidence type="ECO:0000256" key="24">
    <source>
        <dbReference type="ARBA" id="ARBA00023329"/>
    </source>
</evidence>
<evidence type="ECO:0000256" key="14">
    <source>
        <dbReference type="ARBA" id="ARBA00022801"/>
    </source>
</evidence>
<dbReference type="SMART" id="SM00060">
    <property type="entry name" value="FN3"/>
    <property type="match status" value="4"/>
</dbReference>
<dbReference type="FunFam" id="2.60.40.10:FF:000144">
    <property type="entry name" value="receptor-type tyrosine-protein phosphatase delta isoform X1"/>
    <property type="match status" value="1"/>
</dbReference>
<evidence type="ECO:0000256" key="26">
    <source>
        <dbReference type="ARBA" id="ARBA00034105"/>
    </source>
</evidence>
<dbReference type="Pfam" id="PF07679">
    <property type="entry name" value="I-set"/>
    <property type="match status" value="2"/>
</dbReference>